<dbReference type="AlphaFoldDB" id="A0A7Y6K774"/>
<organism evidence="1 2">
    <name type="scientific">Paraburkholderia youngii</name>
    <dbReference type="NCBI Taxonomy" id="2782701"/>
    <lineage>
        <taxon>Bacteria</taxon>
        <taxon>Pseudomonadati</taxon>
        <taxon>Pseudomonadota</taxon>
        <taxon>Betaproteobacteria</taxon>
        <taxon>Burkholderiales</taxon>
        <taxon>Burkholderiaceae</taxon>
        <taxon>Paraburkholderia</taxon>
    </lineage>
</organism>
<accession>A0A7Y6K774</accession>
<dbReference type="GeneID" id="301105923"/>
<comment type="caution">
    <text evidence="1">The sequence shown here is derived from an EMBL/GenBank/DDBJ whole genome shotgun (WGS) entry which is preliminary data.</text>
</comment>
<dbReference type="RefSeq" id="WP_176111607.1">
    <property type="nucleotide sequence ID" value="NZ_JAALDK010000002.1"/>
</dbReference>
<name>A0A7Y6K774_9BURK</name>
<dbReference type="Proteomes" id="UP000594380">
    <property type="component" value="Unassembled WGS sequence"/>
</dbReference>
<protein>
    <submittedName>
        <fullName evidence="1">Uncharacterized protein</fullName>
    </submittedName>
</protein>
<evidence type="ECO:0000313" key="1">
    <source>
        <dbReference type="EMBL" id="NUY05144.1"/>
    </source>
</evidence>
<proteinExistence type="predicted"/>
<evidence type="ECO:0000313" key="2">
    <source>
        <dbReference type="Proteomes" id="UP000594380"/>
    </source>
</evidence>
<gene>
    <name evidence="1" type="ORF">G5S42_36845</name>
</gene>
<dbReference type="EMBL" id="JAALDK010000002">
    <property type="protein sequence ID" value="NUY05144.1"/>
    <property type="molecule type" value="Genomic_DNA"/>
</dbReference>
<sequence>MFEGMSSVPKEALRKILSDNLWQIKPDADHRSLIEKTAIDGCVQTIPVLTYLAKWLFCMNIRLSRNSMFANRYGLARGALQNGFANEICTDALWHAVHSGKYHLRIGARLDGGHSETRMKKDCRDFSAAL</sequence>
<reference evidence="1 2" key="1">
    <citation type="submission" date="2020-02" db="EMBL/GenBank/DDBJ databases">
        <title>Paraburkholderia simonii sp. nov. and Paraburkholderia youngii sp. nov. Brazilian and Mexican Mimosa-associated rhizobia.</title>
        <authorList>
            <person name="Mavima L."/>
            <person name="Beukes C.W."/>
            <person name="Chan W.Y."/>
            <person name="Palmer M."/>
            <person name="De Meyer S.E."/>
            <person name="James E.K."/>
            <person name="Venter S.N."/>
            <person name="Steenkamp E.T."/>
        </authorList>
    </citation>
    <scope>NUCLEOTIDE SEQUENCE [LARGE SCALE GENOMIC DNA]</scope>
    <source>
        <strain evidence="1 2">JPY169</strain>
    </source>
</reference>